<dbReference type="AlphaFoldDB" id="A0A561EXP4"/>
<name>A0A561EXP4_9ACTN</name>
<reference evidence="3 4" key="1">
    <citation type="submission" date="2019-06" db="EMBL/GenBank/DDBJ databases">
        <title>Sequencing the genomes of 1000 actinobacteria strains.</title>
        <authorList>
            <person name="Klenk H.-P."/>
        </authorList>
    </citation>
    <scope>NUCLEOTIDE SEQUENCE [LARGE SCALE GENOMIC DNA]</scope>
    <source>
        <strain evidence="3 4">DSM 41649</strain>
    </source>
</reference>
<dbReference type="EMBL" id="VIVR01000001">
    <property type="protein sequence ID" value="TWE20388.1"/>
    <property type="molecule type" value="Genomic_DNA"/>
</dbReference>
<evidence type="ECO:0000313" key="3">
    <source>
        <dbReference type="EMBL" id="TWE20388.1"/>
    </source>
</evidence>
<evidence type="ECO:0000313" key="4">
    <source>
        <dbReference type="Proteomes" id="UP000318416"/>
    </source>
</evidence>
<accession>A0A561EXP4</accession>
<dbReference type="InterPro" id="IPR024473">
    <property type="entry name" value="Transposases_IS4_N"/>
</dbReference>
<sequence length="331" mass="36073">MSEYTDIAGLGLLVRTYPAEVVDTAIASCGRTEQRRRLLSARLMVYFVLAMALFSPAPYLDVMRRLTSGLRWGGLWGEEQMPSKASIFQARERLGSGPLNALFRATMRPLATAEDRDSHWRGRRLLLVEEHLLALAEGVGQTPRLHVSGLVESGTGAVLDAVWAASESARTLLRSTEPGTVLLADGLPLDADLASAAAASGVDLVWRLQAVRLPFQPQRPLPDGSFLFGWRGLPLRVIAPDVVTTLLDPFAAPAAELLELHARAAGSRGSLRDALLGAEPGTGPLASRTTDGIHQEIYGRLLVHYAMRQSMQYAHSTPIRHEQSRMPEFAR</sequence>
<gene>
    <name evidence="3" type="ORF">FB465_5539</name>
</gene>
<comment type="caution">
    <text evidence="3">The sequence shown here is derived from an EMBL/GenBank/DDBJ whole genome shotgun (WGS) entry which is preliminary data.</text>
</comment>
<dbReference type="Proteomes" id="UP000318416">
    <property type="component" value="Unassembled WGS sequence"/>
</dbReference>
<proteinExistence type="predicted"/>
<keyword evidence="1" id="KW-1133">Transmembrane helix</keyword>
<evidence type="ECO:0000259" key="2">
    <source>
        <dbReference type="Pfam" id="PF13006"/>
    </source>
</evidence>
<keyword evidence="1" id="KW-0472">Membrane</keyword>
<dbReference type="RefSeq" id="WP_145794693.1">
    <property type="nucleotide sequence ID" value="NZ_BAAABR010000047.1"/>
</dbReference>
<organism evidence="3 4">
    <name type="scientific">Kitasatospora atroaurantiaca</name>
    <dbReference type="NCBI Taxonomy" id="285545"/>
    <lineage>
        <taxon>Bacteria</taxon>
        <taxon>Bacillati</taxon>
        <taxon>Actinomycetota</taxon>
        <taxon>Actinomycetes</taxon>
        <taxon>Kitasatosporales</taxon>
        <taxon>Streptomycetaceae</taxon>
        <taxon>Kitasatospora</taxon>
    </lineage>
</organism>
<dbReference type="Pfam" id="PF13006">
    <property type="entry name" value="Nterm_IS4"/>
    <property type="match status" value="1"/>
</dbReference>
<keyword evidence="4" id="KW-1185">Reference proteome</keyword>
<protein>
    <submittedName>
        <fullName evidence="3">Transposase IS4-like protein</fullName>
    </submittedName>
</protein>
<feature type="domain" description="Transposase IS4 N-terminal" evidence="2">
    <location>
        <begin position="10"/>
        <end position="104"/>
    </location>
</feature>
<keyword evidence="1" id="KW-0812">Transmembrane</keyword>
<feature type="transmembrane region" description="Helical" evidence="1">
    <location>
        <begin position="43"/>
        <end position="60"/>
    </location>
</feature>
<dbReference type="OrthoDB" id="477305at2"/>
<evidence type="ECO:0000256" key="1">
    <source>
        <dbReference type="SAM" id="Phobius"/>
    </source>
</evidence>